<dbReference type="OMA" id="FENAKEW"/>
<dbReference type="GO" id="GO:0005525">
    <property type="term" value="F:GTP binding"/>
    <property type="evidence" value="ECO:0007669"/>
    <property type="project" value="UniProtKB-KW"/>
</dbReference>
<accession>A0A9Q0LE85</accession>
<name>A0A9Q0LE85_ANAIG</name>
<dbReference type="NCBIfam" id="TIGR00231">
    <property type="entry name" value="small_GTP"/>
    <property type="match status" value="1"/>
</dbReference>
<dbReference type="PANTHER" id="PTHR47977">
    <property type="entry name" value="RAS-RELATED PROTEIN RAB"/>
    <property type="match status" value="1"/>
</dbReference>
<dbReference type="InterPro" id="IPR005225">
    <property type="entry name" value="Small_GTP-bd"/>
</dbReference>
<protein>
    <submittedName>
        <fullName evidence="4">Small rab-related gtpase</fullName>
    </submittedName>
</protein>
<dbReference type="SMART" id="SM00174">
    <property type="entry name" value="RHO"/>
    <property type="match status" value="1"/>
</dbReference>
<dbReference type="SMART" id="SM00176">
    <property type="entry name" value="RAN"/>
    <property type="match status" value="1"/>
</dbReference>
<dbReference type="FunFam" id="3.40.50.300:FF:001329">
    <property type="entry name" value="Small GTP-binding protein, putative"/>
    <property type="match status" value="1"/>
</dbReference>
<organism evidence="4 5">
    <name type="scientific">Anaeramoeba ignava</name>
    <name type="common">Anaerobic marine amoeba</name>
    <dbReference type="NCBI Taxonomy" id="1746090"/>
    <lineage>
        <taxon>Eukaryota</taxon>
        <taxon>Metamonada</taxon>
        <taxon>Anaeramoebidae</taxon>
        <taxon>Anaeramoeba</taxon>
    </lineage>
</organism>
<proteinExistence type="predicted"/>
<dbReference type="InterPro" id="IPR050227">
    <property type="entry name" value="Rab"/>
</dbReference>
<evidence type="ECO:0000256" key="1">
    <source>
        <dbReference type="ARBA" id="ARBA00022741"/>
    </source>
</evidence>
<dbReference type="SMART" id="SM00177">
    <property type="entry name" value="ARF"/>
    <property type="match status" value="1"/>
</dbReference>
<dbReference type="CDD" id="cd00154">
    <property type="entry name" value="Rab"/>
    <property type="match status" value="1"/>
</dbReference>
<dbReference type="PRINTS" id="PR00449">
    <property type="entry name" value="RASTRNSFRMNG"/>
</dbReference>
<dbReference type="InterPro" id="IPR001806">
    <property type="entry name" value="Small_GTPase"/>
</dbReference>
<dbReference type="SMART" id="SM00175">
    <property type="entry name" value="RAB"/>
    <property type="match status" value="1"/>
</dbReference>
<dbReference type="EMBL" id="JAPDFW010000090">
    <property type="protein sequence ID" value="KAJ5071227.1"/>
    <property type="molecule type" value="Genomic_DNA"/>
</dbReference>
<reference evidence="4" key="1">
    <citation type="submission" date="2022-10" db="EMBL/GenBank/DDBJ databases">
        <title>Novel sulphate-reducing endosymbionts in the free-living metamonad Anaeramoeba.</title>
        <authorList>
            <person name="Jerlstrom-Hultqvist J."/>
            <person name="Cepicka I."/>
            <person name="Gallot-Lavallee L."/>
            <person name="Salas-Leiva D."/>
            <person name="Curtis B.A."/>
            <person name="Zahonova K."/>
            <person name="Pipaliya S."/>
            <person name="Dacks J."/>
            <person name="Roger A.J."/>
        </authorList>
    </citation>
    <scope>NUCLEOTIDE SEQUENCE</scope>
    <source>
        <strain evidence="4">BMAN</strain>
    </source>
</reference>
<dbReference type="Proteomes" id="UP001149090">
    <property type="component" value="Unassembled WGS sequence"/>
</dbReference>
<evidence type="ECO:0000313" key="5">
    <source>
        <dbReference type="Proteomes" id="UP001149090"/>
    </source>
</evidence>
<evidence type="ECO:0000313" key="4">
    <source>
        <dbReference type="EMBL" id="KAJ5071227.1"/>
    </source>
</evidence>
<keyword evidence="2" id="KW-0342">GTP-binding</keyword>
<dbReference type="Pfam" id="PF00071">
    <property type="entry name" value="Ras"/>
    <property type="match status" value="1"/>
</dbReference>
<keyword evidence="5" id="KW-1185">Reference proteome</keyword>
<evidence type="ECO:0000256" key="3">
    <source>
        <dbReference type="SAM" id="MobiDB-lite"/>
    </source>
</evidence>
<sequence>MSFDHLFKVIIFGGGGVGKTSLINRYVDNTFFANVPQTVGVDFKAKDISVTNEIIRLQLWDTAGQDDFRLPFTSSIYKGAQGIVIVFDLTSEDTIRDVQSFLKEIDDHCIEDVVIVLAGNKSDLSNQVEYKSIIDEITKKKEYPIFLTSALKGTNVEEMFEHLAKELLEKQAQSNITRQMDAIMNPTPPPENIVKPEIPTNKNPKKGCC</sequence>
<keyword evidence="1" id="KW-0547">Nucleotide-binding</keyword>
<dbReference type="SMART" id="SM00173">
    <property type="entry name" value="RAS"/>
    <property type="match status" value="1"/>
</dbReference>
<gene>
    <name evidence="4" type="ORF">M0811_10499</name>
</gene>
<dbReference type="Gene3D" id="3.40.50.300">
    <property type="entry name" value="P-loop containing nucleotide triphosphate hydrolases"/>
    <property type="match status" value="1"/>
</dbReference>
<dbReference type="GO" id="GO:0003924">
    <property type="term" value="F:GTPase activity"/>
    <property type="evidence" value="ECO:0007669"/>
    <property type="project" value="InterPro"/>
</dbReference>
<feature type="region of interest" description="Disordered" evidence="3">
    <location>
        <begin position="185"/>
        <end position="209"/>
    </location>
</feature>
<dbReference type="PROSITE" id="PS51421">
    <property type="entry name" value="RAS"/>
    <property type="match status" value="1"/>
</dbReference>
<evidence type="ECO:0000256" key="2">
    <source>
        <dbReference type="ARBA" id="ARBA00023134"/>
    </source>
</evidence>
<dbReference type="SUPFAM" id="SSF52540">
    <property type="entry name" value="P-loop containing nucleoside triphosphate hydrolases"/>
    <property type="match status" value="1"/>
</dbReference>
<comment type="caution">
    <text evidence="4">The sequence shown here is derived from an EMBL/GenBank/DDBJ whole genome shotgun (WGS) entry which is preliminary data.</text>
</comment>
<dbReference type="AlphaFoldDB" id="A0A9Q0LE85"/>
<dbReference type="OrthoDB" id="26525at2759"/>
<dbReference type="PROSITE" id="PS51419">
    <property type="entry name" value="RAB"/>
    <property type="match status" value="1"/>
</dbReference>
<dbReference type="InterPro" id="IPR027417">
    <property type="entry name" value="P-loop_NTPase"/>
</dbReference>